<protein>
    <submittedName>
        <fullName evidence="2">Uncharacterized protein</fullName>
    </submittedName>
</protein>
<dbReference type="VEuPathDB" id="CryptoDB:Cvel_34921"/>
<organism evidence="2">
    <name type="scientific">Chromera velia CCMP2878</name>
    <dbReference type="NCBI Taxonomy" id="1169474"/>
    <lineage>
        <taxon>Eukaryota</taxon>
        <taxon>Sar</taxon>
        <taxon>Alveolata</taxon>
        <taxon>Colpodellida</taxon>
        <taxon>Chromeraceae</taxon>
        <taxon>Chromera</taxon>
    </lineage>
</organism>
<accession>A0A0G4I209</accession>
<feature type="compositionally biased region" description="Basic and acidic residues" evidence="1">
    <location>
        <begin position="72"/>
        <end position="96"/>
    </location>
</feature>
<evidence type="ECO:0000313" key="2">
    <source>
        <dbReference type="EMBL" id="CEM50934.1"/>
    </source>
</evidence>
<feature type="region of interest" description="Disordered" evidence="1">
    <location>
        <begin position="68"/>
        <end position="103"/>
    </location>
</feature>
<sequence length="239" mass="27126">MAMHFPATSGYRIDPVYVQNDDPETKKFFGIQCIIIAYPVLDWEMTKPTESMEEEEVEITYVEEADWEAETGEGKTEPPEKPETGTQVKEENDSMQKRKSSPHVKLPMSRMPLLVLSKVPIKDKKRLLLANEDEDEKAQKVCHNFFEIHNIGEILDSLRQEAQLPAIRGKAVLYVGNRFSMVTSLTLLYPSVILLCIAPPSPPSREVGWLDRWNREGKESYFSGPRGQLASMIARGSTP</sequence>
<dbReference type="EMBL" id="CDMZ01004796">
    <property type="protein sequence ID" value="CEM50934.1"/>
    <property type="molecule type" value="Genomic_DNA"/>
</dbReference>
<dbReference type="AlphaFoldDB" id="A0A0G4I209"/>
<gene>
    <name evidence="2" type="ORF">Cvel_34921</name>
</gene>
<name>A0A0G4I209_9ALVE</name>
<reference evidence="2" key="1">
    <citation type="submission" date="2014-11" db="EMBL/GenBank/DDBJ databases">
        <authorList>
            <person name="Otto D Thomas"/>
            <person name="Naeem Raeece"/>
        </authorList>
    </citation>
    <scope>NUCLEOTIDE SEQUENCE</scope>
</reference>
<evidence type="ECO:0000256" key="1">
    <source>
        <dbReference type="SAM" id="MobiDB-lite"/>
    </source>
</evidence>
<dbReference type="PhylomeDB" id="A0A0G4I209"/>
<proteinExistence type="predicted"/>